<feature type="region of interest" description="Disordered" evidence="1">
    <location>
        <begin position="36"/>
        <end position="80"/>
    </location>
</feature>
<gene>
    <name evidence="3" type="ORF">K7C98_03020</name>
</gene>
<dbReference type="EMBL" id="JAIRAU010000001">
    <property type="protein sequence ID" value="MBZ5708215.1"/>
    <property type="molecule type" value="Genomic_DNA"/>
</dbReference>
<feature type="compositionally biased region" description="Low complexity" evidence="1">
    <location>
        <begin position="36"/>
        <end position="78"/>
    </location>
</feature>
<feature type="signal peptide" evidence="2">
    <location>
        <begin position="1"/>
        <end position="25"/>
    </location>
</feature>
<keyword evidence="4" id="KW-1185">Reference proteome</keyword>
<dbReference type="RefSeq" id="WP_224189968.1">
    <property type="nucleotide sequence ID" value="NZ_JAIRAU010000001.1"/>
</dbReference>
<organism evidence="3 4">
    <name type="scientific">Nannocystis pusilla</name>
    <dbReference type="NCBI Taxonomy" id="889268"/>
    <lineage>
        <taxon>Bacteria</taxon>
        <taxon>Pseudomonadati</taxon>
        <taxon>Myxococcota</taxon>
        <taxon>Polyangia</taxon>
        <taxon>Nannocystales</taxon>
        <taxon>Nannocystaceae</taxon>
        <taxon>Nannocystis</taxon>
    </lineage>
</organism>
<comment type="caution">
    <text evidence="3">The sequence shown here is derived from an EMBL/GenBank/DDBJ whole genome shotgun (WGS) entry which is preliminary data.</text>
</comment>
<evidence type="ECO:0000256" key="2">
    <source>
        <dbReference type="SAM" id="SignalP"/>
    </source>
</evidence>
<dbReference type="Proteomes" id="UP001139031">
    <property type="component" value="Unassembled WGS sequence"/>
</dbReference>
<evidence type="ECO:0000313" key="3">
    <source>
        <dbReference type="EMBL" id="MBZ5708215.1"/>
    </source>
</evidence>
<evidence type="ECO:0000313" key="4">
    <source>
        <dbReference type="Proteomes" id="UP001139031"/>
    </source>
</evidence>
<reference evidence="3" key="1">
    <citation type="submission" date="2021-08" db="EMBL/GenBank/DDBJ databases">
        <authorList>
            <person name="Stevens D.C."/>
        </authorList>
    </citation>
    <scope>NUCLEOTIDE SEQUENCE</scope>
    <source>
        <strain evidence="3">DSM 53165</strain>
    </source>
</reference>
<accession>A0ABS7TJ17</accession>
<name>A0ABS7TJ17_9BACT</name>
<keyword evidence="2" id="KW-0732">Signal</keyword>
<sequence length="542" mass="56772">MIALHRSLAPVALICLAGCPLDPLASCADYDACTASSDSTATTTGGDPTLPTGGIQTVTSDGEGTPTTSTSEAPSTTGDPVVPAVMSVVFTPDPLEQVGIIDVDVVADADHVRMDRPGFASVELSKGPDDHFHGAIEILSGLSNGTREATFAPRLEQIEGATELGHYTVALPEAGSEVLWDVIPDDGLGQVDALALLGDDALVGLGTVFDGNTPHCYAHRRNLDGSYSGADVVLLFPEYPCTAVDIEIDGETIDLLVNVTGGDGPRWRVATMMWGQAPTVLRTGEKDEVAHALARGANDRRAICGTGPSSLPLMDTIDGRVWTLNGSTVELDYRPNPQEWHTFDETVKDCDFRSHPIRGEQLVLVGEVYGLHEDVDPPTKRKRPFVLELDGQGGEPSWIVPGLGPGNTTQGGASTVAIDDQGRAVVGLYTCDDALDPEPELRLYEPGGVLAWQVTLPAEVSVPFGLTWSPAGYAVIAGSLGTGNTTQFLLQGYVPHTYAPAWTLAKGKQAGLHIAFAVVAAPGVVVGAGFGAGYPAFAFVEP</sequence>
<protein>
    <submittedName>
        <fullName evidence="3">Uncharacterized protein</fullName>
    </submittedName>
</protein>
<proteinExistence type="predicted"/>
<evidence type="ECO:0000256" key="1">
    <source>
        <dbReference type="SAM" id="MobiDB-lite"/>
    </source>
</evidence>
<feature type="chain" id="PRO_5045994022" evidence="2">
    <location>
        <begin position="26"/>
        <end position="542"/>
    </location>
</feature>